<feature type="chain" id="PRO_5039490780" evidence="2">
    <location>
        <begin position="24"/>
        <end position="344"/>
    </location>
</feature>
<feature type="signal peptide" evidence="2">
    <location>
        <begin position="1"/>
        <end position="23"/>
    </location>
</feature>
<protein>
    <submittedName>
        <fullName evidence="4">ABC transporter substrate-binding protein</fullName>
    </submittedName>
</protein>
<dbReference type="Gene3D" id="3.40.50.1980">
    <property type="entry name" value="Nitrogenase molybdenum iron protein domain"/>
    <property type="match status" value="2"/>
</dbReference>
<organism evidence="4 5">
    <name type="scientific">Candidatus Enterocloster excrementipullorum</name>
    <dbReference type="NCBI Taxonomy" id="2838559"/>
    <lineage>
        <taxon>Bacteria</taxon>
        <taxon>Bacillati</taxon>
        <taxon>Bacillota</taxon>
        <taxon>Clostridia</taxon>
        <taxon>Lachnospirales</taxon>
        <taxon>Lachnospiraceae</taxon>
        <taxon>Enterocloster</taxon>
    </lineage>
</organism>
<dbReference type="AlphaFoldDB" id="A0A9D2N130"/>
<dbReference type="GO" id="GO:0071281">
    <property type="term" value="P:cellular response to iron ion"/>
    <property type="evidence" value="ECO:0007669"/>
    <property type="project" value="TreeGrafter"/>
</dbReference>
<comment type="caution">
    <text evidence="4">The sequence shown here is derived from an EMBL/GenBank/DDBJ whole genome shotgun (WGS) entry which is preliminary data.</text>
</comment>
<dbReference type="PANTHER" id="PTHR30535:SF34">
    <property type="entry name" value="MOLYBDATE-BINDING PROTEIN MOLA"/>
    <property type="match status" value="1"/>
</dbReference>
<evidence type="ECO:0000313" key="4">
    <source>
        <dbReference type="EMBL" id="HJC06136.1"/>
    </source>
</evidence>
<proteinExistence type="inferred from homology"/>
<sequence length="344" mass="36443">MKKRFLKWIYMAGCILLAAGNAAGCGAGQMAAAAGNGGGQTAAPETGPAEETAAERTVVFTDDLGRTVEVPYQPQRVAALIGSFADIWCLAGGKNSLAAAADDTWTQFDLGLSDEVKNLGAVKTPSTETLLASQPDFVLGSTKTAADVELLDMLDSMGIPGACFDVSSFDDYLRLLDICTQITGDEEAYETYGLKVQEQIDGARERADRARGGDAAPSVLYIRATGSSCKVKGSQGTVLGEMLADLGCVNVADSETALLEELSLETILAADPDYIFAVLQGADNSDAQAMLEGTLLSNPAWEGLTAVRQGRFHIMDQKLYNLKPNARWGEAYEKLADLLYPGEE</sequence>
<evidence type="ECO:0000256" key="2">
    <source>
        <dbReference type="SAM" id="SignalP"/>
    </source>
</evidence>
<name>A0A9D2N130_9FIRM</name>
<comment type="similarity">
    <text evidence="1">Belongs to the bacterial solute-binding protein 8 family.</text>
</comment>
<dbReference type="PANTHER" id="PTHR30535">
    <property type="entry name" value="VITAMIN B12-BINDING PROTEIN"/>
    <property type="match status" value="1"/>
</dbReference>
<dbReference type="Proteomes" id="UP000823910">
    <property type="component" value="Unassembled WGS sequence"/>
</dbReference>
<dbReference type="InterPro" id="IPR002491">
    <property type="entry name" value="ABC_transptr_periplasmic_BD"/>
</dbReference>
<reference evidence="4" key="1">
    <citation type="journal article" date="2021" name="PeerJ">
        <title>Extensive microbial diversity within the chicken gut microbiome revealed by metagenomics and culture.</title>
        <authorList>
            <person name="Gilroy R."/>
            <person name="Ravi A."/>
            <person name="Getino M."/>
            <person name="Pursley I."/>
            <person name="Horton D.L."/>
            <person name="Alikhan N.F."/>
            <person name="Baker D."/>
            <person name="Gharbi K."/>
            <person name="Hall N."/>
            <person name="Watson M."/>
            <person name="Adriaenssens E.M."/>
            <person name="Foster-Nyarko E."/>
            <person name="Jarju S."/>
            <person name="Secka A."/>
            <person name="Antonio M."/>
            <person name="Oren A."/>
            <person name="Chaudhuri R.R."/>
            <person name="La Ragione R."/>
            <person name="Hildebrand F."/>
            <person name="Pallen M.J."/>
        </authorList>
    </citation>
    <scope>NUCLEOTIDE SEQUENCE</scope>
    <source>
        <strain evidence="4">CHK180-15479</strain>
    </source>
</reference>
<dbReference type="SUPFAM" id="SSF53807">
    <property type="entry name" value="Helical backbone' metal receptor"/>
    <property type="match status" value="1"/>
</dbReference>
<feature type="domain" description="Fe/B12 periplasmic-binding" evidence="3">
    <location>
        <begin position="76"/>
        <end position="343"/>
    </location>
</feature>
<dbReference type="Pfam" id="PF01497">
    <property type="entry name" value="Peripla_BP_2"/>
    <property type="match status" value="1"/>
</dbReference>
<reference evidence="4" key="2">
    <citation type="submission" date="2021-04" db="EMBL/GenBank/DDBJ databases">
        <authorList>
            <person name="Gilroy R."/>
        </authorList>
    </citation>
    <scope>NUCLEOTIDE SEQUENCE</scope>
    <source>
        <strain evidence="4">CHK180-15479</strain>
    </source>
</reference>
<evidence type="ECO:0000256" key="1">
    <source>
        <dbReference type="ARBA" id="ARBA00008814"/>
    </source>
</evidence>
<evidence type="ECO:0000259" key="3">
    <source>
        <dbReference type="PROSITE" id="PS50983"/>
    </source>
</evidence>
<dbReference type="InterPro" id="IPR050902">
    <property type="entry name" value="ABC_Transporter_SBP"/>
</dbReference>
<dbReference type="EMBL" id="DWWT01000035">
    <property type="protein sequence ID" value="HJC06136.1"/>
    <property type="molecule type" value="Genomic_DNA"/>
</dbReference>
<evidence type="ECO:0000313" key="5">
    <source>
        <dbReference type="Proteomes" id="UP000823910"/>
    </source>
</evidence>
<dbReference type="PROSITE" id="PS50983">
    <property type="entry name" value="FE_B12_PBP"/>
    <property type="match status" value="1"/>
</dbReference>
<keyword evidence="2" id="KW-0732">Signal</keyword>
<gene>
    <name evidence="4" type="ORF">H9704_08275</name>
</gene>
<accession>A0A9D2N130</accession>